<evidence type="ECO:0000256" key="5">
    <source>
        <dbReference type="ARBA" id="ARBA00022840"/>
    </source>
</evidence>
<comment type="caution">
    <text evidence="8">The sequence shown here is derived from an EMBL/GenBank/DDBJ whole genome shotgun (WGS) entry which is preliminary data.</text>
</comment>
<evidence type="ECO:0000256" key="1">
    <source>
        <dbReference type="ARBA" id="ARBA00022527"/>
    </source>
</evidence>
<dbReference type="Gene3D" id="3.30.200.20">
    <property type="entry name" value="Phosphorylase Kinase, domain 1"/>
    <property type="match status" value="1"/>
</dbReference>
<reference evidence="8 9" key="1">
    <citation type="submission" date="2015-09" db="EMBL/GenBank/DDBJ databases">
        <title>Host preference determinants of Valsa canker pathogens revealed by comparative genomics.</title>
        <authorList>
            <person name="Yin Z."/>
            <person name="Huang L."/>
        </authorList>
    </citation>
    <scope>NUCLEOTIDE SEQUENCE [LARGE SCALE GENOMIC DNA]</scope>
    <source>
        <strain evidence="8 9">03-1</strain>
    </source>
</reference>
<dbReference type="OrthoDB" id="5979581at2759"/>
<keyword evidence="2" id="KW-0808">Transferase</keyword>
<evidence type="ECO:0000313" key="8">
    <source>
        <dbReference type="EMBL" id="ROV91869.1"/>
    </source>
</evidence>
<dbReference type="InterPro" id="IPR017441">
    <property type="entry name" value="Protein_kinase_ATP_BS"/>
</dbReference>
<dbReference type="AlphaFoldDB" id="A0A423VLH0"/>
<feature type="domain" description="Protein kinase" evidence="7">
    <location>
        <begin position="1"/>
        <end position="319"/>
    </location>
</feature>
<keyword evidence="5 6" id="KW-0067">ATP-binding</keyword>
<dbReference type="PANTHER" id="PTHR45646">
    <property type="entry name" value="SERINE/THREONINE-PROTEIN KINASE DOA-RELATED"/>
    <property type="match status" value="1"/>
</dbReference>
<dbReference type="InterPro" id="IPR000719">
    <property type="entry name" value="Prot_kinase_dom"/>
</dbReference>
<gene>
    <name evidence="8" type="ORF">VMCG_09214</name>
</gene>
<evidence type="ECO:0000256" key="4">
    <source>
        <dbReference type="ARBA" id="ARBA00022777"/>
    </source>
</evidence>
<organism evidence="8 9">
    <name type="scientific">Cytospora schulzeri</name>
    <dbReference type="NCBI Taxonomy" id="448051"/>
    <lineage>
        <taxon>Eukaryota</taxon>
        <taxon>Fungi</taxon>
        <taxon>Dikarya</taxon>
        <taxon>Ascomycota</taxon>
        <taxon>Pezizomycotina</taxon>
        <taxon>Sordariomycetes</taxon>
        <taxon>Sordariomycetidae</taxon>
        <taxon>Diaporthales</taxon>
        <taxon>Cytosporaceae</taxon>
        <taxon>Cytospora</taxon>
    </lineage>
</organism>
<keyword evidence="9" id="KW-1185">Reference proteome</keyword>
<protein>
    <recommendedName>
        <fullName evidence="7">Protein kinase domain-containing protein</fullName>
    </recommendedName>
</protein>
<sequence>MEQPVDNIHLYNDWGDYVSEDEEDDVAGFTEGFDAYIVSGGYPGPPCYPVTVGELLQGGDGKAYRIEHKLGHGGFSTIWLAFEAETNTSVALKIYHLNERNVMLGLIPGALDQGPTPSERYKQVGRPQKFPLAPCQYIGRPGDLVAPIRWLSSMVAKTAFLGDFGLTKRADSPTTDNYLPPRPCIPPELFHIGFEPSYESDIWSFICIFTTLMTGFSPFDGWNDTGTLGCMVDLLGPLPRDWEGRYKWPHHYSYEERCKWYDQSRRPEDPLESFVHGCNGIPAGSRKERQLILEVLQKGFRYEPSQRISAQQLLNDASFRELLSINGIE</sequence>
<accession>A0A423VLH0</accession>
<evidence type="ECO:0000256" key="3">
    <source>
        <dbReference type="ARBA" id="ARBA00022741"/>
    </source>
</evidence>
<dbReference type="PROSITE" id="PS00107">
    <property type="entry name" value="PROTEIN_KINASE_ATP"/>
    <property type="match status" value="1"/>
</dbReference>
<dbReference type="GO" id="GO:0004674">
    <property type="term" value="F:protein serine/threonine kinase activity"/>
    <property type="evidence" value="ECO:0007669"/>
    <property type="project" value="UniProtKB-KW"/>
</dbReference>
<evidence type="ECO:0000256" key="2">
    <source>
        <dbReference type="ARBA" id="ARBA00022679"/>
    </source>
</evidence>
<dbReference type="Pfam" id="PF00069">
    <property type="entry name" value="Pkinase"/>
    <property type="match status" value="1"/>
</dbReference>
<dbReference type="Proteomes" id="UP000283895">
    <property type="component" value="Unassembled WGS sequence"/>
</dbReference>
<evidence type="ECO:0000313" key="9">
    <source>
        <dbReference type="Proteomes" id="UP000283895"/>
    </source>
</evidence>
<evidence type="ECO:0000259" key="7">
    <source>
        <dbReference type="PROSITE" id="PS50011"/>
    </source>
</evidence>
<dbReference type="InterPro" id="IPR051175">
    <property type="entry name" value="CLK_kinases"/>
</dbReference>
<name>A0A423VLH0_9PEZI</name>
<dbReference type="PROSITE" id="PS50011">
    <property type="entry name" value="PROTEIN_KINASE_DOM"/>
    <property type="match status" value="1"/>
</dbReference>
<dbReference type="InterPro" id="IPR011009">
    <property type="entry name" value="Kinase-like_dom_sf"/>
</dbReference>
<dbReference type="GO" id="GO:0043484">
    <property type="term" value="P:regulation of RNA splicing"/>
    <property type="evidence" value="ECO:0007669"/>
    <property type="project" value="TreeGrafter"/>
</dbReference>
<dbReference type="STRING" id="356882.A0A423VLH0"/>
<feature type="binding site" evidence="6">
    <location>
        <position position="93"/>
    </location>
    <ligand>
        <name>ATP</name>
        <dbReference type="ChEBI" id="CHEBI:30616"/>
    </ligand>
</feature>
<dbReference type="EMBL" id="LKEA01000053">
    <property type="protein sequence ID" value="ROV91869.1"/>
    <property type="molecule type" value="Genomic_DNA"/>
</dbReference>
<proteinExistence type="predicted"/>
<dbReference type="PANTHER" id="PTHR45646:SF11">
    <property type="entry name" value="SERINE_THREONINE-PROTEIN KINASE DOA"/>
    <property type="match status" value="1"/>
</dbReference>
<dbReference type="GO" id="GO:0005634">
    <property type="term" value="C:nucleus"/>
    <property type="evidence" value="ECO:0007669"/>
    <property type="project" value="TreeGrafter"/>
</dbReference>
<keyword evidence="1" id="KW-0723">Serine/threonine-protein kinase</keyword>
<dbReference type="SUPFAM" id="SSF56112">
    <property type="entry name" value="Protein kinase-like (PK-like)"/>
    <property type="match status" value="2"/>
</dbReference>
<dbReference type="Gene3D" id="1.10.510.10">
    <property type="entry name" value="Transferase(Phosphotransferase) domain 1"/>
    <property type="match status" value="1"/>
</dbReference>
<dbReference type="SMART" id="SM00220">
    <property type="entry name" value="S_TKc"/>
    <property type="match status" value="1"/>
</dbReference>
<keyword evidence="4" id="KW-0418">Kinase</keyword>
<dbReference type="GO" id="GO:0005524">
    <property type="term" value="F:ATP binding"/>
    <property type="evidence" value="ECO:0007669"/>
    <property type="project" value="UniProtKB-UniRule"/>
</dbReference>
<evidence type="ECO:0000256" key="6">
    <source>
        <dbReference type="PROSITE-ProRule" id="PRU10141"/>
    </source>
</evidence>
<keyword evidence="3 6" id="KW-0547">Nucleotide-binding</keyword>